<organism evidence="1 2">
    <name type="scientific">Pleurodeles waltl</name>
    <name type="common">Iberian ribbed newt</name>
    <dbReference type="NCBI Taxonomy" id="8319"/>
    <lineage>
        <taxon>Eukaryota</taxon>
        <taxon>Metazoa</taxon>
        <taxon>Chordata</taxon>
        <taxon>Craniata</taxon>
        <taxon>Vertebrata</taxon>
        <taxon>Euteleostomi</taxon>
        <taxon>Amphibia</taxon>
        <taxon>Batrachia</taxon>
        <taxon>Caudata</taxon>
        <taxon>Salamandroidea</taxon>
        <taxon>Salamandridae</taxon>
        <taxon>Pleurodelinae</taxon>
        <taxon>Pleurodeles</taxon>
    </lineage>
</organism>
<reference evidence="1" key="1">
    <citation type="journal article" date="2022" name="bioRxiv">
        <title>Sequencing and chromosome-scale assembly of the giantPleurodeles waltlgenome.</title>
        <authorList>
            <person name="Brown T."/>
            <person name="Elewa A."/>
            <person name="Iarovenko S."/>
            <person name="Subramanian E."/>
            <person name="Araus A.J."/>
            <person name="Petzold A."/>
            <person name="Susuki M."/>
            <person name="Suzuki K.-i.T."/>
            <person name="Hayashi T."/>
            <person name="Toyoda A."/>
            <person name="Oliveira C."/>
            <person name="Osipova E."/>
            <person name="Leigh N.D."/>
            <person name="Simon A."/>
            <person name="Yun M.H."/>
        </authorList>
    </citation>
    <scope>NUCLEOTIDE SEQUENCE</scope>
    <source>
        <strain evidence="1">20211129_DDA</strain>
        <tissue evidence="1">Liver</tissue>
    </source>
</reference>
<dbReference type="EMBL" id="JANPWB010000008">
    <property type="protein sequence ID" value="KAJ1167358.1"/>
    <property type="molecule type" value="Genomic_DNA"/>
</dbReference>
<dbReference type="Proteomes" id="UP001066276">
    <property type="component" value="Chromosome 4_2"/>
</dbReference>
<dbReference type="AlphaFoldDB" id="A0AAV7STD3"/>
<protein>
    <submittedName>
        <fullName evidence="1">Uncharacterized protein</fullName>
    </submittedName>
</protein>
<name>A0AAV7STD3_PLEWA</name>
<keyword evidence="2" id="KW-1185">Reference proteome</keyword>
<gene>
    <name evidence="1" type="ORF">NDU88_007750</name>
</gene>
<proteinExistence type="predicted"/>
<comment type="caution">
    <text evidence="1">The sequence shown here is derived from an EMBL/GenBank/DDBJ whole genome shotgun (WGS) entry which is preliminary data.</text>
</comment>
<evidence type="ECO:0000313" key="2">
    <source>
        <dbReference type="Proteomes" id="UP001066276"/>
    </source>
</evidence>
<sequence>MPLSLRMRSVPWTPVIGMDSEWCSIPGHAQWLEVFIGFRSSSPVLSGSAQDPAFTLDPCKRSPETKAVSFAGDEPGSQEVNPVISTSWENMSILHLCPLILSVYALH</sequence>
<accession>A0AAV7STD3</accession>
<evidence type="ECO:0000313" key="1">
    <source>
        <dbReference type="EMBL" id="KAJ1167358.1"/>
    </source>
</evidence>